<dbReference type="Proteomes" id="UP000014978">
    <property type="component" value="Unassembled WGS sequence"/>
</dbReference>
<organism evidence="10 11">
    <name type="scientific">Spraguea lophii (strain 42_110)</name>
    <name type="common">Microsporidian parasite</name>
    <dbReference type="NCBI Taxonomy" id="1358809"/>
    <lineage>
        <taxon>Eukaryota</taxon>
        <taxon>Fungi</taxon>
        <taxon>Fungi incertae sedis</taxon>
        <taxon>Microsporidia</taxon>
        <taxon>Spragueidae</taxon>
        <taxon>Spraguea</taxon>
    </lineage>
</organism>
<proteinExistence type="inferred from homology"/>
<dbReference type="OrthoDB" id="10264220at2759"/>
<gene>
    <name evidence="10" type="ORF">SLOPH_2160</name>
</gene>
<accession>S7WAL2</accession>
<dbReference type="AlphaFoldDB" id="S7WAL2"/>
<dbReference type="HOGENOM" id="CLU_005230_1_1_1"/>
<feature type="transmembrane region" description="Helical" evidence="9">
    <location>
        <begin position="590"/>
        <end position="609"/>
    </location>
</feature>
<comment type="caution">
    <text evidence="10">The sequence shown here is derived from an EMBL/GenBank/DDBJ whole genome shotgun (WGS) entry which is preliminary data.</text>
</comment>
<feature type="transmembrane region" description="Helical" evidence="9">
    <location>
        <begin position="630"/>
        <end position="654"/>
    </location>
</feature>
<evidence type="ECO:0000256" key="3">
    <source>
        <dbReference type="ARBA" id="ARBA00022448"/>
    </source>
</evidence>
<comment type="function">
    <text evidence="9">Essential component of the vacuolar proton pump (V-ATPase), a multimeric enzyme that catalyzes the translocation of protons across the membranes. Required for assembly and activity of the V-ATPase.</text>
</comment>
<evidence type="ECO:0000313" key="10">
    <source>
        <dbReference type="EMBL" id="EPR78787.1"/>
    </source>
</evidence>
<keyword evidence="8 9" id="KW-0472">Membrane</keyword>
<dbReference type="GO" id="GO:0046961">
    <property type="term" value="F:proton-transporting ATPase activity, rotational mechanism"/>
    <property type="evidence" value="ECO:0007669"/>
    <property type="project" value="InterPro"/>
</dbReference>
<evidence type="ECO:0000256" key="5">
    <source>
        <dbReference type="ARBA" id="ARBA00022781"/>
    </source>
</evidence>
<feature type="transmembrane region" description="Helical" evidence="9">
    <location>
        <begin position="389"/>
        <end position="413"/>
    </location>
</feature>
<dbReference type="PIRSF" id="PIRSF001293">
    <property type="entry name" value="ATP6V0A1"/>
    <property type="match status" value="1"/>
</dbReference>
<dbReference type="GO" id="GO:0007035">
    <property type="term" value="P:vacuolar acidification"/>
    <property type="evidence" value="ECO:0007669"/>
    <property type="project" value="TreeGrafter"/>
</dbReference>
<evidence type="ECO:0000256" key="7">
    <source>
        <dbReference type="ARBA" id="ARBA00023065"/>
    </source>
</evidence>
<comment type="similarity">
    <text evidence="2 9">Belongs to the V-ATPase 116 kDa subunit family.</text>
</comment>
<dbReference type="OMA" id="FYLWFFL"/>
<feature type="transmembrane region" description="Helical" evidence="9">
    <location>
        <begin position="674"/>
        <end position="695"/>
    </location>
</feature>
<dbReference type="GO" id="GO:0000220">
    <property type="term" value="C:vacuolar proton-transporting V-type ATPase, V0 domain"/>
    <property type="evidence" value="ECO:0007669"/>
    <property type="project" value="InterPro"/>
</dbReference>
<dbReference type="EMBL" id="ATCN01000565">
    <property type="protein sequence ID" value="EPR78787.1"/>
    <property type="molecule type" value="Genomic_DNA"/>
</dbReference>
<dbReference type="STRING" id="1358809.S7WAL2"/>
<reference evidence="11" key="1">
    <citation type="journal article" date="2013" name="PLoS Genet.">
        <title>The genome of Spraguea lophii and the basis of host-microsporidian interactions.</title>
        <authorList>
            <person name="Campbell S.E."/>
            <person name="Williams T.A."/>
            <person name="Yousuf A."/>
            <person name="Soanes D.M."/>
            <person name="Paszkiewicz K.H."/>
            <person name="Williams B.A.P."/>
        </authorList>
    </citation>
    <scope>NUCLEOTIDE SEQUENCE [LARGE SCALE GENOMIC DNA]</scope>
    <source>
        <strain evidence="11">42_110</strain>
    </source>
</reference>
<dbReference type="PANTHER" id="PTHR11629">
    <property type="entry name" value="VACUOLAR PROTON ATPASES"/>
    <property type="match status" value="1"/>
</dbReference>
<evidence type="ECO:0000313" key="11">
    <source>
        <dbReference type="Proteomes" id="UP000014978"/>
    </source>
</evidence>
<keyword evidence="11" id="KW-1185">Reference proteome</keyword>
<dbReference type="InterPro" id="IPR026028">
    <property type="entry name" value="V-type_ATPase_116kDa_su_euka"/>
</dbReference>
<feature type="transmembrane region" description="Helical" evidence="9">
    <location>
        <begin position="542"/>
        <end position="560"/>
    </location>
</feature>
<keyword evidence="4 9" id="KW-0812">Transmembrane</keyword>
<dbReference type="PANTHER" id="PTHR11629:SF63">
    <property type="entry name" value="V-TYPE PROTON ATPASE SUBUNIT A"/>
    <property type="match status" value="1"/>
</dbReference>
<dbReference type="Pfam" id="PF01496">
    <property type="entry name" value="V_ATPase_I"/>
    <property type="match status" value="1"/>
</dbReference>
<evidence type="ECO:0000256" key="2">
    <source>
        <dbReference type="ARBA" id="ARBA00009904"/>
    </source>
</evidence>
<evidence type="ECO:0000256" key="9">
    <source>
        <dbReference type="RuleBase" id="RU361189"/>
    </source>
</evidence>
<dbReference type="VEuPathDB" id="MicrosporidiaDB:SLOPH_2160"/>
<dbReference type="InterPro" id="IPR002490">
    <property type="entry name" value="V-ATPase_116kDa_su"/>
</dbReference>
<keyword evidence="7 9" id="KW-0406">Ion transport</keyword>
<name>S7WAL2_SPRLO</name>
<dbReference type="GO" id="GO:0051117">
    <property type="term" value="F:ATPase binding"/>
    <property type="evidence" value="ECO:0007669"/>
    <property type="project" value="TreeGrafter"/>
</dbReference>
<sequence length="738" mass="85463">MKHINFFFDCGITMQSEDMELINIYLQKDTLKSVLTDLGNEEIIHFTNLNKKISNEDLLFNKQIMYVEKYKSRLLFMMDELEKLEIEVGDQNVKEMEIERVYMELEKKYNIFMELNEIKKETKANMELLSEIHKILEETEAFLGVNSNAELETIEKNNMKNIKLHVKFIPGIIDREKAMMLNKVLIGAMRRNVIINSKEVTVNGKEKIFFIIFTHGESSLYRAKEICLSLGARIIDPLDKRFNKDEKSLLSISSLISQLEVVQKNNISAIKNEAIAISNKIYTYKYFIEREIKLYKTMNFLKISSGESVVGEAWIRKSQLNELDKIINFIGKSHGRIAYEIVSHRDLTPPTFIKTNAITQSFQDMTDIFGVPSYKEYNAATFSIFTFPFLYASMFGDVGHGLILTLIGIFLIYRYNAMKGKQEILDMLLNGRYMMLFAGLYSIYFGFLYSECISTPLSLFPSQYSESGSKYIRKGGYIYPFGIDPVWHHSKEGSDFSNNLKMKLSVVIGFFHMSLGLVIAFMNSSYKNNKSKMLFQDLPKLLSFYSVIGYMIFLIFFKYVTAIDQSIMSIVVSMFTPPFKVEEPIYPGQIIIQRIIVAVFLISVISFHISQPIYLIIQGAKDSLDLFLHYVIEGIEFAIGLISHISSYLRIWAVSLAHYQLGNILFSYLIDVSWMYYIVTVPLWALFTFFLIMALEGVSTALHAMRLNWIEFNSKFYEGEGYSFRPLQFNDEESDDEE</sequence>
<evidence type="ECO:0000256" key="1">
    <source>
        <dbReference type="ARBA" id="ARBA00004141"/>
    </source>
</evidence>
<evidence type="ECO:0000256" key="8">
    <source>
        <dbReference type="ARBA" id="ARBA00023136"/>
    </source>
</evidence>
<comment type="subcellular location">
    <subcellularLocation>
        <location evidence="1">Membrane</location>
        <topology evidence="1">Multi-pass membrane protein</topology>
    </subcellularLocation>
</comment>
<keyword evidence="3 9" id="KW-0813">Transport</keyword>
<keyword evidence="5 9" id="KW-0375">Hydrogen ion transport</keyword>
<evidence type="ECO:0000256" key="6">
    <source>
        <dbReference type="ARBA" id="ARBA00022989"/>
    </source>
</evidence>
<dbReference type="InParanoid" id="S7WAL2"/>
<feature type="transmembrane region" description="Helical" evidence="9">
    <location>
        <begin position="504"/>
        <end position="522"/>
    </location>
</feature>
<keyword evidence="6 9" id="KW-1133">Transmembrane helix</keyword>
<protein>
    <recommendedName>
        <fullName evidence="9">V-type proton ATPase subunit a</fullName>
    </recommendedName>
</protein>
<feature type="transmembrane region" description="Helical" evidence="9">
    <location>
        <begin position="433"/>
        <end position="450"/>
    </location>
</feature>
<evidence type="ECO:0000256" key="4">
    <source>
        <dbReference type="ARBA" id="ARBA00022692"/>
    </source>
</evidence>
<dbReference type="FunCoup" id="S7WAL2">
    <property type="interactions" value="42"/>
</dbReference>